<evidence type="ECO:0000313" key="1">
    <source>
        <dbReference type="EMBL" id="GEM40110.1"/>
    </source>
</evidence>
<evidence type="ECO:0000313" key="2">
    <source>
        <dbReference type="Proteomes" id="UP000321424"/>
    </source>
</evidence>
<dbReference type="Proteomes" id="UP000321424">
    <property type="component" value="Unassembled WGS sequence"/>
</dbReference>
<keyword evidence="2" id="KW-1185">Reference proteome</keyword>
<dbReference type="InterPro" id="IPR010310">
    <property type="entry name" value="T7SS_ESAT-6-like"/>
</dbReference>
<dbReference type="Pfam" id="PF06013">
    <property type="entry name" value="WXG100"/>
    <property type="match status" value="1"/>
</dbReference>
<evidence type="ECO:0008006" key="3">
    <source>
        <dbReference type="Google" id="ProtNLM"/>
    </source>
</evidence>
<dbReference type="AlphaFoldDB" id="A0A511MHF6"/>
<reference evidence="1 2" key="1">
    <citation type="submission" date="2019-07" db="EMBL/GenBank/DDBJ databases">
        <title>Whole genome shotgun sequence of Nocardia ninae NBRC 108245.</title>
        <authorList>
            <person name="Hosoyama A."/>
            <person name="Uohara A."/>
            <person name="Ohji S."/>
            <person name="Ichikawa N."/>
        </authorList>
    </citation>
    <scope>NUCLEOTIDE SEQUENCE [LARGE SCALE GENOMIC DNA]</scope>
    <source>
        <strain evidence="1 2">NBRC 108245</strain>
    </source>
</reference>
<dbReference type="InterPro" id="IPR036689">
    <property type="entry name" value="ESAT-6-like_sf"/>
</dbReference>
<sequence>MAGQLEANEILIEKFAQNARDRHADLMKAITLLDKKSDDTTMTWQGQARAAFDALMDNYFAQARKLNDTLDQTADKLSKAGKSFAAQDEQFAQQVAQQASSLNLP</sequence>
<dbReference type="SUPFAM" id="SSF140453">
    <property type="entry name" value="EsxAB dimer-like"/>
    <property type="match status" value="1"/>
</dbReference>
<dbReference type="RefSeq" id="WP_147134931.1">
    <property type="nucleotide sequence ID" value="NZ_BJXA01000032.1"/>
</dbReference>
<dbReference type="Gene3D" id="1.10.287.1060">
    <property type="entry name" value="ESAT-6-like"/>
    <property type="match status" value="1"/>
</dbReference>
<gene>
    <name evidence="1" type="ORF">NN4_46290</name>
</gene>
<protein>
    <recommendedName>
        <fullName evidence="3">ESAT-6-like protein</fullName>
    </recommendedName>
</protein>
<comment type="caution">
    <text evidence="1">The sequence shown here is derived from an EMBL/GenBank/DDBJ whole genome shotgun (WGS) entry which is preliminary data.</text>
</comment>
<proteinExistence type="predicted"/>
<dbReference type="OrthoDB" id="4554345at2"/>
<dbReference type="EMBL" id="BJXA01000032">
    <property type="protein sequence ID" value="GEM40110.1"/>
    <property type="molecule type" value="Genomic_DNA"/>
</dbReference>
<name>A0A511MHF6_9NOCA</name>
<accession>A0A511MHF6</accession>
<organism evidence="1 2">
    <name type="scientific">Nocardia ninae NBRC 108245</name>
    <dbReference type="NCBI Taxonomy" id="1210091"/>
    <lineage>
        <taxon>Bacteria</taxon>
        <taxon>Bacillati</taxon>
        <taxon>Actinomycetota</taxon>
        <taxon>Actinomycetes</taxon>
        <taxon>Mycobacteriales</taxon>
        <taxon>Nocardiaceae</taxon>
        <taxon>Nocardia</taxon>
    </lineage>
</organism>